<evidence type="ECO:0000259" key="8">
    <source>
        <dbReference type="Pfam" id="PF01757"/>
    </source>
</evidence>
<dbReference type="GO" id="GO:0016413">
    <property type="term" value="F:O-acetyltransferase activity"/>
    <property type="evidence" value="ECO:0007669"/>
    <property type="project" value="TreeGrafter"/>
</dbReference>
<keyword evidence="3" id="KW-1003">Cell membrane</keyword>
<dbReference type="PATRIC" id="fig|157687.3.peg.1003"/>
<evidence type="ECO:0000256" key="2">
    <source>
        <dbReference type="ARBA" id="ARBA00007400"/>
    </source>
</evidence>
<dbReference type="RefSeq" id="WP_060917796.1">
    <property type="nucleotide sequence ID" value="NZ_KQ960061.1"/>
</dbReference>
<dbReference type="PANTHER" id="PTHR40074:SF2">
    <property type="entry name" value="O-ACETYLTRANSFERASE WECH"/>
    <property type="match status" value="1"/>
</dbReference>
<evidence type="ECO:0000256" key="6">
    <source>
        <dbReference type="ARBA" id="ARBA00023136"/>
    </source>
</evidence>
<evidence type="ECO:0000313" key="9">
    <source>
        <dbReference type="EMBL" id="KXB66576.1"/>
    </source>
</evidence>
<feature type="transmembrane region" description="Helical" evidence="7">
    <location>
        <begin position="179"/>
        <end position="200"/>
    </location>
</feature>
<feature type="transmembrane region" description="Helical" evidence="7">
    <location>
        <begin position="147"/>
        <end position="167"/>
    </location>
</feature>
<feature type="transmembrane region" description="Helical" evidence="7">
    <location>
        <begin position="90"/>
        <end position="107"/>
    </location>
</feature>
<keyword evidence="9" id="KW-0012">Acyltransferase</keyword>
<feature type="transmembrane region" description="Helical" evidence="7">
    <location>
        <begin position="12"/>
        <end position="32"/>
    </location>
</feature>
<dbReference type="OrthoDB" id="9810469at2"/>
<gene>
    <name evidence="9" type="ORF">HMPREF3180_01007</name>
</gene>
<dbReference type="Proteomes" id="UP000070483">
    <property type="component" value="Unassembled WGS sequence"/>
</dbReference>
<dbReference type="PANTHER" id="PTHR40074">
    <property type="entry name" value="O-ACETYLTRANSFERASE WECH"/>
    <property type="match status" value="1"/>
</dbReference>
<dbReference type="AlphaFoldDB" id="A0A134AFS3"/>
<organism evidence="9 10">
    <name type="scientific">Leptotrichia wadei</name>
    <dbReference type="NCBI Taxonomy" id="157687"/>
    <lineage>
        <taxon>Bacteria</taxon>
        <taxon>Fusobacteriati</taxon>
        <taxon>Fusobacteriota</taxon>
        <taxon>Fusobacteriia</taxon>
        <taxon>Fusobacteriales</taxon>
        <taxon>Leptotrichiaceae</taxon>
        <taxon>Leptotrichia</taxon>
    </lineage>
</organism>
<feature type="transmembrane region" description="Helical" evidence="7">
    <location>
        <begin position="52"/>
        <end position="69"/>
    </location>
</feature>
<keyword evidence="10" id="KW-1185">Reference proteome</keyword>
<keyword evidence="4 7" id="KW-0812">Transmembrane</keyword>
<dbReference type="GO" id="GO:0005886">
    <property type="term" value="C:plasma membrane"/>
    <property type="evidence" value="ECO:0007669"/>
    <property type="project" value="UniProtKB-SubCell"/>
</dbReference>
<feature type="domain" description="Acyltransferase 3" evidence="8">
    <location>
        <begin position="10"/>
        <end position="349"/>
    </location>
</feature>
<evidence type="ECO:0000256" key="3">
    <source>
        <dbReference type="ARBA" id="ARBA00022475"/>
    </source>
</evidence>
<evidence type="ECO:0000256" key="7">
    <source>
        <dbReference type="SAM" id="Phobius"/>
    </source>
</evidence>
<feature type="transmembrane region" description="Helical" evidence="7">
    <location>
        <begin position="206"/>
        <end position="224"/>
    </location>
</feature>
<reference evidence="10" key="1">
    <citation type="submission" date="2016-01" db="EMBL/GenBank/DDBJ databases">
        <authorList>
            <person name="Mitreva M."/>
            <person name="Pepin K.H."/>
            <person name="Mihindukulasuriya K.A."/>
            <person name="Fulton R."/>
            <person name="Fronick C."/>
            <person name="O'Laughlin M."/>
            <person name="Miner T."/>
            <person name="Herter B."/>
            <person name="Rosa B.A."/>
            <person name="Cordes M."/>
            <person name="Tomlinson C."/>
            <person name="Wollam A."/>
            <person name="Palsikar V.B."/>
            <person name="Mardis E.R."/>
            <person name="Wilson R.K."/>
        </authorList>
    </citation>
    <scope>NUCLEOTIDE SEQUENCE [LARGE SCALE GENOMIC DNA]</scope>
    <source>
        <strain evidence="10">KA00185</strain>
    </source>
</reference>
<dbReference type="GO" id="GO:0009246">
    <property type="term" value="P:enterobacterial common antigen biosynthetic process"/>
    <property type="evidence" value="ECO:0007669"/>
    <property type="project" value="TreeGrafter"/>
</dbReference>
<evidence type="ECO:0000256" key="5">
    <source>
        <dbReference type="ARBA" id="ARBA00022989"/>
    </source>
</evidence>
<dbReference type="EMBL" id="LSDD01000075">
    <property type="protein sequence ID" value="KXB66576.1"/>
    <property type="molecule type" value="Genomic_DNA"/>
</dbReference>
<feature type="transmembrane region" description="Helical" evidence="7">
    <location>
        <begin position="331"/>
        <end position="349"/>
    </location>
</feature>
<keyword evidence="6 7" id="KW-0472">Membrane</keyword>
<comment type="subcellular location">
    <subcellularLocation>
        <location evidence="1">Cell membrane</location>
        <topology evidence="1">Multi-pass membrane protein</topology>
    </subcellularLocation>
</comment>
<feature type="transmembrane region" description="Helical" evidence="7">
    <location>
        <begin position="265"/>
        <end position="287"/>
    </location>
</feature>
<dbReference type="InterPro" id="IPR002656">
    <property type="entry name" value="Acyl_transf_3_dom"/>
</dbReference>
<name>A0A134AFS3_9FUSO</name>
<keyword evidence="5 7" id="KW-1133">Transmembrane helix</keyword>
<keyword evidence="9" id="KW-0808">Transferase</keyword>
<dbReference type="Pfam" id="PF01757">
    <property type="entry name" value="Acyl_transf_3"/>
    <property type="match status" value="1"/>
</dbReference>
<evidence type="ECO:0000313" key="10">
    <source>
        <dbReference type="Proteomes" id="UP000070483"/>
    </source>
</evidence>
<feature type="transmembrane region" description="Helical" evidence="7">
    <location>
        <begin position="236"/>
        <end position="253"/>
    </location>
</feature>
<evidence type="ECO:0000256" key="1">
    <source>
        <dbReference type="ARBA" id="ARBA00004651"/>
    </source>
</evidence>
<comment type="similarity">
    <text evidence="2">Belongs to the acyltransferase 3 family.</text>
</comment>
<accession>A0A134AFS3</accession>
<evidence type="ECO:0000256" key="4">
    <source>
        <dbReference type="ARBA" id="ARBA00022692"/>
    </source>
</evidence>
<comment type="caution">
    <text evidence="9">The sequence shown here is derived from an EMBL/GenBank/DDBJ whole genome shotgun (WGS) entry which is preliminary data.</text>
</comment>
<proteinExistence type="inferred from homology"/>
<dbReference type="STRING" id="157687.HMPREF3180_01007"/>
<protein>
    <submittedName>
        <fullName evidence="9">Acyltransferase</fullName>
    </submittedName>
</protein>
<sequence length="374" mass="45220">MVKSKDRFFNFDILKCIAISMVLFIHIVASELYSYGEISRNRWMTANIIDSFSRICVPLFVMVSGFFLLRKDEDVKVFFKKRFVKIIPKFFIYSVVFFIFVIIFKDVKNDELFLVFFRKSTYKTIILIFSKKESYHNFFSDFFQGKIYYHLWYIYMILLLYLITPFLRKVVIKVDRKSIDYLVYIWIAFIIVIPFLNAVFRKNIKIYSPVGQYIGYFLIGYLLFEKPLNMKKWQKYIIFFMMIFSIIFLTYIFTKSNSKFFDYFYDYHSIGVFGATVLFYDFFVNTFDGEKNLAKVKNVIKSVSAKTYDIYLIHPIFLFFCEKILKFKVNYFLYIIVTFVIVFLLSFFTSKILKVLYNLLTGINRQFYKKIELK</sequence>